<gene>
    <name evidence="7" type="ordered locus">KSE_65920</name>
</gene>
<dbReference type="InterPro" id="IPR036250">
    <property type="entry name" value="AcylCo_DH-like_C"/>
</dbReference>
<dbReference type="Gene3D" id="2.40.110.10">
    <property type="entry name" value="Butyryl-CoA Dehydrogenase, subunit A, domain 2"/>
    <property type="match status" value="1"/>
</dbReference>
<dbReference type="InterPro" id="IPR009100">
    <property type="entry name" value="AcylCoA_DH/oxidase_NM_dom_sf"/>
</dbReference>
<accession>E4N2G7</accession>
<evidence type="ECO:0000259" key="6">
    <source>
        <dbReference type="Pfam" id="PF00441"/>
    </source>
</evidence>
<dbReference type="STRING" id="452652.KSE_65920"/>
<dbReference type="Pfam" id="PF00441">
    <property type="entry name" value="Acyl-CoA_dh_1"/>
    <property type="match status" value="1"/>
</dbReference>
<comment type="similarity">
    <text evidence="2">Belongs to the acyl-CoA dehydrogenase family.</text>
</comment>
<dbReference type="PATRIC" id="fig|452652.3.peg.6618"/>
<dbReference type="Gene3D" id="1.10.540.10">
    <property type="entry name" value="Acyl-CoA dehydrogenase/oxidase, N-terminal domain"/>
    <property type="match status" value="1"/>
</dbReference>
<evidence type="ECO:0000313" key="8">
    <source>
        <dbReference type="Proteomes" id="UP000007076"/>
    </source>
</evidence>
<comment type="cofactor">
    <cofactor evidence="1">
        <name>FAD</name>
        <dbReference type="ChEBI" id="CHEBI:57692"/>
    </cofactor>
</comment>
<dbReference type="PANTHER" id="PTHR43884:SF12">
    <property type="entry name" value="ISOVALERYL-COA DEHYDROGENASE, MITOCHONDRIAL-RELATED"/>
    <property type="match status" value="1"/>
</dbReference>
<dbReference type="Proteomes" id="UP000007076">
    <property type="component" value="Chromosome"/>
</dbReference>
<dbReference type="PANTHER" id="PTHR43884">
    <property type="entry name" value="ACYL-COA DEHYDROGENASE"/>
    <property type="match status" value="1"/>
</dbReference>
<dbReference type="eggNOG" id="COG1960">
    <property type="taxonomic scope" value="Bacteria"/>
</dbReference>
<dbReference type="InterPro" id="IPR046373">
    <property type="entry name" value="Acyl-CoA_Oxase/DH_mid-dom_sf"/>
</dbReference>
<feature type="region of interest" description="Disordered" evidence="5">
    <location>
        <begin position="154"/>
        <end position="181"/>
    </location>
</feature>
<dbReference type="HOGENOM" id="CLU_018204_3_6_11"/>
<evidence type="ECO:0000256" key="5">
    <source>
        <dbReference type="SAM" id="MobiDB-lite"/>
    </source>
</evidence>
<evidence type="ECO:0000256" key="4">
    <source>
        <dbReference type="ARBA" id="ARBA00022827"/>
    </source>
</evidence>
<dbReference type="RefSeq" id="WP_014139647.1">
    <property type="nucleotide sequence ID" value="NC_016109.1"/>
</dbReference>
<keyword evidence="8" id="KW-1185">Reference proteome</keyword>
<dbReference type="GO" id="GO:0050660">
    <property type="term" value="F:flavin adenine dinucleotide binding"/>
    <property type="evidence" value="ECO:0007669"/>
    <property type="project" value="InterPro"/>
</dbReference>
<evidence type="ECO:0000256" key="3">
    <source>
        <dbReference type="ARBA" id="ARBA00022630"/>
    </source>
</evidence>
<organism evidence="7 8">
    <name type="scientific">Kitasatospora setae (strain ATCC 33774 / DSM 43861 / JCM 3304 / KCC A-0304 / NBRC 14216 / KM-6054)</name>
    <name type="common">Streptomyces setae</name>
    <dbReference type="NCBI Taxonomy" id="452652"/>
    <lineage>
        <taxon>Bacteria</taxon>
        <taxon>Bacillati</taxon>
        <taxon>Actinomycetota</taxon>
        <taxon>Actinomycetes</taxon>
        <taxon>Kitasatosporales</taxon>
        <taxon>Streptomycetaceae</taxon>
        <taxon>Kitasatospora</taxon>
    </lineage>
</organism>
<keyword evidence="3" id="KW-0285">Flavoprotein</keyword>
<keyword evidence="4" id="KW-0274">FAD</keyword>
<protein>
    <recommendedName>
        <fullName evidence="6">Acyl-CoA dehydrogenase/oxidase C-terminal domain-containing protein</fullName>
    </recommendedName>
</protein>
<evidence type="ECO:0000313" key="7">
    <source>
        <dbReference type="EMBL" id="BAJ32351.1"/>
    </source>
</evidence>
<dbReference type="Gene3D" id="1.20.140.10">
    <property type="entry name" value="Butyryl-CoA Dehydrogenase, subunit A, domain 3"/>
    <property type="match status" value="1"/>
</dbReference>
<dbReference type="KEGG" id="ksk:KSE_65920"/>
<dbReference type="SUPFAM" id="SSF56645">
    <property type="entry name" value="Acyl-CoA dehydrogenase NM domain-like"/>
    <property type="match status" value="1"/>
</dbReference>
<reference evidence="7 8" key="1">
    <citation type="journal article" date="2010" name="DNA Res.">
        <title>Genome sequence of Kitasatospora setae NBRC 14216T: an evolutionary snapshot of the family Streptomycetaceae.</title>
        <authorList>
            <person name="Ichikawa N."/>
            <person name="Oguchi A."/>
            <person name="Ikeda H."/>
            <person name="Ishikawa J."/>
            <person name="Kitani S."/>
            <person name="Watanabe Y."/>
            <person name="Nakamura S."/>
            <person name="Katano Y."/>
            <person name="Kishi E."/>
            <person name="Sasagawa M."/>
            <person name="Ankai A."/>
            <person name="Fukui S."/>
            <person name="Hashimoto Y."/>
            <person name="Kamata S."/>
            <person name="Otoguro M."/>
            <person name="Tanikawa S."/>
            <person name="Nihira T."/>
            <person name="Horinouchi S."/>
            <person name="Ohnishi Y."/>
            <person name="Hayakawa M."/>
            <person name="Kuzuyama T."/>
            <person name="Arisawa A."/>
            <person name="Nomoto F."/>
            <person name="Miura H."/>
            <person name="Takahashi Y."/>
            <person name="Fujita N."/>
        </authorList>
    </citation>
    <scope>NUCLEOTIDE SEQUENCE [LARGE SCALE GENOMIC DNA]</scope>
    <source>
        <strain evidence="8">ATCC 33774 / DSM 43861 / JCM 3304 / KCC A-0304 / NBRC 14216 / KM-6054</strain>
    </source>
</reference>
<feature type="compositionally biased region" description="Basic and acidic residues" evidence="5">
    <location>
        <begin position="154"/>
        <end position="168"/>
    </location>
</feature>
<sequence>MTDQERRLAALRGLSAELAPQLRAVALDIDRDPAGAGRYHGLEAYRLMHRCQTPAEYGGEPLRIGSRSYPAGSCLDYTTALLELAKGDCGAVLAAPGPALAGLAVSHLGSPEQQARFHRRLADGTSWSFFAITEPERGSDASALATRLDRAGADRAGADRAGADRAGADRAGAGRGDDGRGDDGYLLTGTKRYIGSGERGGIGVVFARTGPGPLSIRAALVERPLPGSTAQALEMTGLRGARLAEIRFEDVPIAAGDLLGAHLPPSRRGLWGAMRAFTSMRVQIAALALGAAAALAETVDAERPNAPGAAVLRARLAAARARTLAAAAQVDHDPDRGDLAAAAKLTAVRLGTGAARWAVRSLGRASMLDHPLLEKWYRDVHAFEFMEGTSNIQRVHVAEAYRNRVVRRG</sequence>
<evidence type="ECO:0000256" key="2">
    <source>
        <dbReference type="ARBA" id="ARBA00009347"/>
    </source>
</evidence>
<dbReference type="SUPFAM" id="SSF47203">
    <property type="entry name" value="Acyl-CoA dehydrogenase C-terminal domain-like"/>
    <property type="match status" value="1"/>
</dbReference>
<dbReference type="EMBL" id="AP010968">
    <property type="protein sequence ID" value="BAJ32351.1"/>
    <property type="molecule type" value="Genomic_DNA"/>
</dbReference>
<dbReference type="GO" id="GO:0003995">
    <property type="term" value="F:acyl-CoA dehydrogenase activity"/>
    <property type="evidence" value="ECO:0007669"/>
    <property type="project" value="TreeGrafter"/>
</dbReference>
<dbReference type="InterPro" id="IPR009075">
    <property type="entry name" value="AcylCo_DH/oxidase_C"/>
</dbReference>
<proteinExistence type="inferred from homology"/>
<dbReference type="AlphaFoldDB" id="E4N2G7"/>
<dbReference type="InterPro" id="IPR037069">
    <property type="entry name" value="AcylCoA_DH/ox_N_sf"/>
</dbReference>
<feature type="domain" description="Acyl-CoA dehydrogenase/oxidase C-terminal" evidence="6">
    <location>
        <begin position="311"/>
        <end position="400"/>
    </location>
</feature>
<name>E4N2G7_KITSK</name>
<evidence type="ECO:0000256" key="1">
    <source>
        <dbReference type="ARBA" id="ARBA00001974"/>
    </source>
</evidence>